<protein>
    <submittedName>
        <fullName evidence="2">Uncharacterized protein</fullName>
    </submittedName>
</protein>
<keyword evidence="1" id="KW-1133">Transmembrane helix</keyword>
<organism evidence="2 3">
    <name type="scientific">Phyllostomus discolor</name>
    <name type="common">pale spear-nosed bat</name>
    <dbReference type="NCBI Taxonomy" id="89673"/>
    <lineage>
        <taxon>Eukaryota</taxon>
        <taxon>Metazoa</taxon>
        <taxon>Chordata</taxon>
        <taxon>Craniata</taxon>
        <taxon>Vertebrata</taxon>
        <taxon>Euteleostomi</taxon>
        <taxon>Mammalia</taxon>
        <taxon>Eutheria</taxon>
        <taxon>Laurasiatheria</taxon>
        <taxon>Chiroptera</taxon>
        <taxon>Yangochiroptera</taxon>
        <taxon>Phyllostomidae</taxon>
        <taxon>Phyllostominae</taxon>
        <taxon>Phyllostomus</taxon>
    </lineage>
</organism>
<name>A0A834BKZ2_9CHIR</name>
<evidence type="ECO:0000256" key="1">
    <source>
        <dbReference type="SAM" id="Phobius"/>
    </source>
</evidence>
<evidence type="ECO:0000313" key="2">
    <source>
        <dbReference type="EMBL" id="KAF6130859.1"/>
    </source>
</evidence>
<proteinExistence type="predicted"/>
<keyword evidence="1" id="KW-0812">Transmembrane</keyword>
<reference evidence="2 3" key="1">
    <citation type="journal article" date="2020" name="Nature">
        <title>Six reference-quality genomes reveal evolution of bat adaptations.</title>
        <authorList>
            <person name="Jebb D."/>
            <person name="Huang Z."/>
            <person name="Pippel M."/>
            <person name="Hughes G.M."/>
            <person name="Lavrichenko K."/>
            <person name="Devanna P."/>
            <person name="Winkler S."/>
            <person name="Jermiin L.S."/>
            <person name="Skirmuntt E.C."/>
            <person name="Katzourakis A."/>
            <person name="Burkitt-Gray L."/>
            <person name="Ray D.A."/>
            <person name="Sullivan K.A.M."/>
            <person name="Roscito J.G."/>
            <person name="Kirilenko B.M."/>
            <person name="Davalos L.M."/>
            <person name="Corthals A.P."/>
            <person name="Power M.L."/>
            <person name="Jones G."/>
            <person name="Ransome R.D."/>
            <person name="Dechmann D.K.N."/>
            <person name="Locatelli A.G."/>
            <person name="Puechmaille S.J."/>
            <person name="Fedrigo O."/>
            <person name="Jarvis E.D."/>
            <person name="Hiller M."/>
            <person name="Vernes S.C."/>
            <person name="Myers E.W."/>
            <person name="Teeling E.C."/>
        </authorList>
    </citation>
    <scope>NUCLEOTIDE SEQUENCE [LARGE SCALE GENOMIC DNA]</scope>
    <source>
        <strain evidence="2">Bat1K_MPI-CBG_1</strain>
    </source>
</reference>
<sequence length="136" mass="15485">MGSICMLFENLLYGRFAYSILCMYLFNHLFISIWTHEHLFHSSGYNPMLFNFLFRLSQLWSLGAPPGGSSVLLTCPIIAVFLSTSFSCGARCSILYKSVLYIYSPHPRISHCSKEPLVPFTGTEIWALSVLPLWLH</sequence>
<keyword evidence="1" id="KW-0472">Membrane</keyword>
<dbReference type="Proteomes" id="UP000664940">
    <property type="component" value="Unassembled WGS sequence"/>
</dbReference>
<feature type="transmembrane region" description="Helical" evidence="1">
    <location>
        <begin position="16"/>
        <end position="36"/>
    </location>
</feature>
<dbReference type="AlphaFoldDB" id="A0A834BKZ2"/>
<comment type="caution">
    <text evidence="2">The sequence shown here is derived from an EMBL/GenBank/DDBJ whole genome shotgun (WGS) entry which is preliminary data.</text>
</comment>
<dbReference type="EMBL" id="JABVXQ010000001">
    <property type="protein sequence ID" value="KAF6130859.1"/>
    <property type="molecule type" value="Genomic_DNA"/>
</dbReference>
<feature type="transmembrane region" description="Helical" evidence="1">
    <location>
        <begin position="71"/>
        <end position="96"/>
    </location>
</feature>
<evidence type="ECO:0000313" key="3">
    <source>
        <dbReference type="Proteomes" id="UP000664940"/>
    </source>
</evidence>
<accession>A0A834BKZ2</accession>
<gene>
    <name evidence="2" type="ORF">HJG60_007832</name>
</gene>